<reference evidence="11" key="1">
    <citation type="submission" date="2025-08" db="UniProtKB">
        <authorList>
            <consortium name="RefSeq"/>
        </authorList>
    </citation>
    <scope>IDENTIFICATION</scope>
</reference>
<keyword evidence="6" id="KW-0472">Membrane</keyword>
<organism evidence="10 11">
    <name type="scientific">Bicyclus anynana</name>
    <name type="common">Squinting bush brown butterfly</name>
    <dbReference type="NCBI Taxonomy" id="110368"/>
    <lineage>
        <taxon>Eukaryota</taxon>
        <taxon>Metazoa</taxon>
        <taxon>Ecdysozoa</taxon>
        <taxon>Arthropoda</taxon>
        <taxon>Hexapoda</taxon>
        <taxon>Insecta</taxon>
        <taxon>Pterygota</taxon>
        <taxon>Neoptera</taxon>
        <taxon>Endopterygota</taxon>
        <taxon>Lepidoptera</taxon>
        <taxon>Glossata</taxon>
        <taxon>Ditrysia</taxon>
        <taxon>Papilionoidea</taxon>
        <taxon>Nymphalidae</taxon>
        <taxon>Satyrinae</taxon>
        <taxon>Satyrini</taxon>
        <taxon>Mycalesina</taxon>
        <taxon>Bicyclus</taxon>
    </lineage>
</organism>
<dbReference type="Pfam" id="PF17064">
    <property type="entry name" value="QVR"/>
    <property type="match status" value="1"/>
</dbReference>
<dbReference type="PANTHER" id="PTHR33562:SF17">
    <property type="entry name" value="PROTEIN QUIVER"/>
    <property type="match status" value="1"/>
</dbReference>
<keyword evidence="4 9" id="KW-0732">Signal</keyword>
<keyword evidence="3" id="KW-0812">Transmembrane</keyword>
<keyword evidence="8" id="KW-0449">Lipoprotein</keyword>
<dbReference type="GeneID" id="112050068"/>
<dbReference type="PANTHER" id="PTHR33562">
    <property type="entry name" value="ATILLA, ISOFORM B-RELATED-RELATED"/>
    <property type="match status" value="1"/>
</dbReference>
<evidence type="ECO:0000256" key="6">
    <source>
        <dbReference type="ARBA" id="ARBA00023136"/>
    </source>
</evidence>
<evidence type="ECO:0000256" key="9">
    <source>
        <dbReference type="SAM" id="SignalP"/>
    </source>
</evidence>
<dbReference type="SUPFAM" id="SSF57302">
    <property type="entry name" value="Snake toxin-like"/>
    <property type="match status" value="1"/>
</dbReference>
<feature type="chain" id="PRO_5026837200" evidence="9">
    <location>
        <begin position="24"/>
        <end position="146"/>
    </location>
</feature>
<protein>
    <submittedName>
        <fullName evidence="11">Uncharacterized protein LOC112050068</fullName>
    </submittedName>
</protein>
<dbReference type="InterPro" id="IPR050975">
    <property type="entry name" value="Sleep_regulator"/>
</dbReference>
<comment type="subcellular location">
    <subcellularLocation>
        <location evidence="1">Membrane</location>
        <topology evidence="1">Lipid-anchor</topology>
        <topology evidence="1">GPI-anchor</topology>
    </subcellularLocation>
</comment>
<evidence type="ECO:0000256" key="2">
    <source>
        <dbReference type="ARBA" id="ARBA00022622"/>
    </source>
</evidence>
<dbReference type="GO" id="GO:0032222">
    <property type="term" value="P:regulation of synaptic transmission, cholinergic"/>
    <property type="evidence" value="ECO:0007669"/>
    <property type="project" value="InterPro"/>
</dbReference>
<dbReference type="InterPro" id="IPR031424">
    <property type="entry name" value="QVR-like"/>
</dbReference>
<evidence type="ECO:0000256" key="7">
    <source>
        <dbReference type="ARBA" id="ARBA00023180"/>
    </source>
</evidence>
<keyword evidence="5" id="KW-1133">Transmembrane helix</keyword>
<keyword evidence="7" id="KW-0325">Glycoprotein</keyword>
<dbReference type="InterPro" id="IPR045860">
    <property type="entry name" value="Snake_toxin-like_sf"/>
</dbReference>
<evidence type="ECO:0000313" key="11">
    <source>
        <dbReference type="RefSeq" id="XP_023943969.1"/>
    </source>
</evidence>
<dbReference type="OrthoDB" id="6083863at2759"/>
<evidence type="ECO:0000256" key="8">
    <source>
        <dbReference type="ARBA" id="ARBA00023288"/>
    </source>
</evidence>
<dbReference type="GO" id="GO:0030431">
    <property type="term" value="P:sleep"/>
    <property type="evidence" value="ECO:0007669"/>
    <property type="project" value="InterPro"/>
</dbReference>
<evidence type="ECO:0000256" key="1">
    <source>
        <dbReference type="ARBA" id="ARBA00004589"/>
    </source>
</evidence>
<evidence type="ECO:0000256" key="4">
    <source>
        <dbReference type="ARBA" id="ARBA00022729"/>
    </source>
</evidence>
<evidence type="ECO:0000256" key="5">
    <source>
        <dbReference type="ARBA" id="ARBA00022989"/>
    </source>
</evidence>
<keyword evidence="10" id="KW-1185">Reference proteome</keyword>
<dbReference type="Proteomes" id="UP001652582">
    <property type="component" value="Chromosome 12"/>
</dbReference>
<accession>A0A6J1NAM8</accession>
<dbReference type="GO" id="GO:0098552">
    <property type="term" value="C:side of membrane"/>
    <property type="evidence" value="ECO:0007669"/>
    <property type="project" value="UniProtKB-KW"/>
</dbReference>
<proteinExistence type="predicted"/>
<gene>
    <name evidence="11" type="primary">LOC112050068</name>
</gene>
<evidence type="ECO:0000256" key="3">
    <source>
        <dbReference type="ARBA" id="ARBA00022692"/>
    </source>
</evidence>
<feature type="signal peptide" evidence="9">
    <location>
        <begin position="1"/>
        <end position="23"/>
    </location>
</feature>
<evidence type="ECO:0000313" key="10">
    <source>
        <dbReference type="Proteomes" id="UP001652582"/>
    </source>
</evidence>
<sequence length="146" mass="16495">MTSIQSLVVLLVSLTLCFKFASSIFCYDCNSAFDPRCGENFDSFSLGVVNCSLRDPPDHIEPLEPTFCRIIKMEIYGKVRIVRQCGYIEEENGEHMCRRQTGNGDLFVTYCTCDTDLCNSSTKLSDHTIVASMVFLYGILNVKYIL</sequence>
<dbReference type="KEGG" id="bany:112050068"/>
<dbReference type="AlphaFoldDB" id="A0A6J1NAM8"/>
<keyword evidence="2" id="KW-0336">GPI-anchor</keyword>
<dbReference type="RefSeq" id="XP_023943969.1">
    <property type="nucleotide sequence ID" value="XM_024088201.2"/>
</dbReference>
<name>A0A6J1NAM8_BICAN</name>